<dbReference type="EMBL" id="JALNMJ010000031">
    <property type="protein sequence ID" value="MCK7615783.1"/>
    <property type="molecule type" value="Genomic_DNA"/>
</dbReference>
<comment type="caution">
    <text evidence="4">The sequence shown here is derived from an EMBL/GenBank/DDBJ whole genome shotgun (WGS) entry which is preliminary data.</text>
</comment>
<accession>A0ABT0H266</accession>
<dbReference type="PANTHER" id="PTHR35936:SF25">
    <property type="entry name" value="ABC TRANSPORTER SUBSTRATE-BINDING PROTEIN"/>
    <property type="match status" value="1"/>
</dbReference>
<reference evidence="4" key="1">
    <citation type="submission" date="2022-04" db="EMBL/GenBank/DDBJ databases">
        <title>Roseibium sp. CAU 1639 isolated from mud.</title>
        <authorList>
            <person name="Kim W."/>
        </authorList>
    </citation>
    <scope>NUCLEOTIDE SEQUENCE</scope>
    <source>
        <strain evidence="4">CAU 1639</strain>
    </source>
</reference>
<feature type="chain" id="PRO_5045955905" evidence="2">
    <location>
        <begin position="26"/>
        <end position="257"/>
    </location>
</feature>
<proteinExistence type="predicted"/>
<evidence type="ECO:0000256" key="1">
    <source>
        <dbReference type="ARBA" id="ARBA00022729"/>
    </source>
</evidence>
<dbReference type="SUPFAM" id="SSF53850">
    <property type="entry name" value="Periplasmic binding protein-like II"/>
    <property type="match status" value="1"/>
</dbReference>
<feature type="signal peptide" evidence="2">
    <location>
        <begin position="1"/>
        <end position="25"/>
    </location>
</feature>
<feature type="domain" description="Solute-binding protein family 3/N-terminal" evidence="3">
    <location>
        <begin position="33"/>
        <end position="254"/>
    </location>
</feature>
<keyword evidence="1 2" id="KW-0732">Signal</keyword>
<dbReference type="Pfam" id="PF00497">
    <property type="entry name" value="SBP_bac_3"/>
    <property type="match status" value="1"/>
</dbReference>
<evidence type="ECO:0000259" key="3">
    <source>
        <dbReference type="Pfam" id="PF00497"/>
    </source>
</evidence>
<dbReference type="PANTHER" id="PTHR35936">
    <property type="entry name" value="MEMBRANE-BOUND LYTIC MUREIN TRANSGLYCOSYLASE F"/>
    <property type="match status" value="1"/>
</dbReference>
<sequence length="257" mass="28667">MCEKNVIVGCLLLLLNLVLVPSAQADEILLLQEDSYLPYMGVADFEAIGIYSDILDEAQQRLNPSSFALKAVPWSRAIELVRAGNAQGLVGTYYRPAARPWIRTFSVPLFTEQVGVFCRPGIGDESWSYPEDFKGLIFGNNTNFRTPGARFFELVDAGEITLLEAETTAMNLKMLEIGRLDCYVQEQLTTEREIRGNKLKNVRRVKTISAETAHIGYSASWMRPEADAFIAEMDRVLTDMHSDGAVNRIIAAYLSSS</sequence>
<dbReference type="Gene3D" id="3.40.190.10">
    <property type="entry name" value="Periplasmic binding protein-like II"/>
    <property type="match status" value="2"/>
</dbReference>
<gene>
    <name evidence="4" type="ORF">M0H32_26810</name>
</gene>
<dbReference type="RefSeq" id="WP_248159591.1">
    <property type="nucleotide sequence ID" value="NZ_JALNMJ010000031.1"/>
</dbReference>
<organism evidence="4 5">
    <name type="scientific">Roseibium sediminicola</name>
    <dbReference type="NCBI Taxonomy" id="2933272"/>
    <lineage>
        <taxon>Bacteria</taxon>
        <taxon>Pseudomonadati</taxon>
        <taxon>Pseudomonadota</taxon>
        <taxon>Alphaproteobacteria</taxon>
        <taxon>Hyphomicrobiales</taxon>
        <taxon>Stappiaceae</taxon>
        <taxon>Roseibium</taxon>
    </lineage>
</organism>
<keyword evidence="5" id="KW-1185">Reference proteome</keyword>
<dbReference type="InterPro" id="IPR001638">
    <property type="entry name" value="Solute-binding_3/MltF_N"/>
</dbReference>
<evidence type="ECO:0000313" key="5">
    <source>
        <dbReference type="Proteomes" id="UP001431221"/>
    </source>
</evidence>
<evidence type="ECO:0000313" key="4">
    <source>
        <dbReference type="EMBL" id="MCK7615783.1"/>
    </source>
</evidence>
<dbReference type="Proteomes" id="UP001431221">
    <property type="component" value="Unassembled WGS sequence"/>
</dbReference>
<evidence type="ECO:0000256" key="2">
    <source>
        <dbReference type="SAM" id="SignalP"/>
    </source>
</evidence>
<name>A0ABT0H266_9HYPH</name>
<protein>
    <submittedName>
        <fullName evidence="4">Transporter substrate-binding domain-containing protein</fullName>
    </submittedName>
</protein>